<protein>
    <submittedName>
        <fullName evidence="2">WASH-7_N domain-containing protein</fullName>
    </submittedName>
</protein>
<dbReference type="GO" id="GO:0016197">
    <property type="term" value="P:endosomal transport"/>
    <property type="evidence" value="ECO:0007669"/>
    <property type="project" value="TreeGrafter"/>
</dbReference>
<evidence type="ECO:0000259" key="1">
    <source>
        <dbReference type="Pfam" id="PF14745"/>
    </source>
</evidence>
<dbReference type="PANTHER" id="PTHR31409">
    <property type="entry name" value="WASH COMPLEX SUBUNIT 4"/>
    <property type="match status" value="1"/>
</dbReference>
<keyword evidence="3" id="KW-1185">Reference proteome</keyword>
<dbReference type="InterPro" id="IPR027307">
    <property type="entry name" value="WASH7"/>
</dbReference>
<dbReference type="GO" id="GO:0071203">
    <property type="term" value="C:WASH complex"/>
    <property type="evidence" value="ECO:0007669"/>
    <property type="project" value="InterPro"/>
</dbReference>
<reference evidence="2" key="1">
    <citation type="submission" date="2015-05" db="UniProtKB">
        <authorList>
            <consortium name="EnsemblMetazoa"/>
        </authorList>
    </citation>
    <scope>IDENTIFICATION</scope>
</reference>
<dbReference type="EMBL" id="ACPB03001813">
    <property type="status" value="NOT_ANNOTATED_CDS"/>
    <property type="molecule type" value="Genomic_DNA"/>
</dbReference>
<feature type="domain" description="WASH complex subunit 4 N-terminal" evidence="1">
    <location>
        <begin position="16"/>
        <end position="147"/>
    </location>
</feature>
<dbReference type="InterPro" id="IPR028191">
    <property type="entry name" value="WASH-4_N"/>
</dbReference>
<dbReference type="EnsemblMetazoa" id="RPRC011865-RA">
    <property type="protein sequence ID" value="RPRC011865-PA"/>
    <property type="gene ID" value="RPRC011865"/>
</dbReference>
<organism evidence="2 3">
    <name type="scientific">Rhodnius prolixus</name>
    <name type="common">Triatomid bug</name>
    <dbReference type="NCBI Taxonomy" id="13249"/>
    <lineage>
        <taxon>Eukaryota</taxon>
        <taxon>Metazoa</taxon>
        <taxon>Ecdysozoa</taxon>
        <taxon>Arthropoda</taxon>
        <taxon>Hexapoda</taxon>
        <taxon>Insecta</taxon>
        <taxon>Pterygota</taxon>
        <taxon>Neoptera</taxon>
        <taxon>Paraneoptera</taxon>
        <taxon>Hemiptera</taxon>
        <taxon>Heteroptera</taxon>
        <taxon>Panheteroptera</taxon>
        <taxon>Cimicomorpha</taxon>
        <taxon>Reduviidae</taxon>
        <taxon>Triatominae</taxon>
        <taxon>Rhodnius</taxon>
    </lineage>
</organism>
<dbReference type="Pfam" id="PF14745">
    <property type="entry name" value="WASH-4_N"/>
    <property type="match status" value="1"/>
</dbReference>
<dbReference type="GO" id="GO:0005768">
    <property type="term" value="C:endosome"/>
    <property type="evidence" value="ECO:0007669"/>
    <property type="project" value="TreeGrafter"/>
</dbReference>
<name>T1I6E6_RHOPR</name>
<dbReference type="AlphaFoldDB" id="T1I6E6"/>
<dbReference type="GO" id="GO:0007032">
    <property type="term" value="P:endosome organization"/>
    <property type="evidence" value="ECO:0007669"/>
    <property type="project" value="TreeGrafter"/>
</dbReference>
<dbReference type="HOGENOM" id="CLU_1656555_0_0_1"/>
<accession>T1I6E6</accession>
<dbReference type="PANTHER" id="PTHR31409:SF0">
    <property type="entry name" value="WASH COMPLEX SUBUNIT 4"/>
    <property type="match status" value="1"/>
</dbReference>
<evidence type="ECO:0000313" key="2">
    <source>
        <dbReference type="EnsemblMetazoa" id="RPRC011865-PA"/>
    </source>
</evidence>
<dbReference type="Proteomes" id="UP000015103">
    <property type="component" value="Unassembled WGS sequence"/>
</dbReference>
<dbReference type="InParanoid" id="T1I6E6"/>
<dbReference type="STRING" id="13249.T1I6E6"/>
<proteinExistence type="predicted"/>
<evidence type="ECO:0000313" key="3">
    <source>
        <dbReference type="Proteomes" id="UP000015103"/>
    </source>
</evidence>
<dbReference type="VEuPathDB" id="VectorBase:RPRC011865"/>
<sequence length="160" mass="18437">MDLIDSAGKQVLLSYGQFLDTVGVQIYRMKESLESFPESMVTPIKIEVMYKEHCPLYERVLTDNSLHNKVLVTFTAVYMEIVNLKDEFLHKYVHRILNYGEINGEGMSSTEVCKSACELVPVLTDIINFARRCRQVVHHVLEQTLAVQQYPWVKSQSHLS</sequence>